<evidence type="ECO:0000256" key="3">
    <source>
        <dbReference type="SAM" id="SignalP"/>
    </source>
</evidence>
<dbReference type="Pfam" id="PF02752">
    <property type="entry name" value="Arrestin_C"/>
    <property type="match status" value="1"/>
</dbReference>
<comment type="similarity">
    <text evidence="1">Belongs to the arrestin family.</text>
</comment>
<feature type="domain" description="Arrestin C-terminal-like" evidence="4">
    <location>
        <begin position="417"/>
        <end position="551"/>
    </location>
</feature>
<gene>
    <name evidence="5" type="ORF">TGEB3V08_LOCUS9071</name>
</gene>
<keyword evidence="2" id="KW-0716">Sensory transduction</keyword>
<dbReference type="Gene3D" id="2.60.40.640">
    <property type="match status" value="2"/>
</dbReference>
<dbReference type="SUPFAM" id="SSF81296">
    <property type="entry name" value="E set domains"/>
    <property type="match status" value="2"/>
</dbReference>
<feature type="signal peptide" evidence="3">
    <location>
        <begin position="1"/>
        <end position="24"/>
    </location>
</feature>
<dbReference type="PANTHER" id="PTHR11188:SF144">
    <property type="entry name" value="ARRESTIN C-TERMINAL-LIKE DOMAIN-CONTAINING PROTEIN"/>
    <property type="match status" value="1"/>
</dbReference>
<proteinExistence type="inferred from homology"/>
<evidence type="ECO:0000313" key="5">
    <source>
        <dbReference type="EMBL" id="CAD7604225.1"/>
    </source>
</evidence>
<sequence length="780" mass="87499">MEWKVVDCLTLPTMLLQLLELSLSHTAHHVVTAVRVVIVSHCPPCCYRLLERSLSHTAHHVVTALLEWSLSHSAHHVVVTAVRVVLVSHCPPCCYSHESCPCLTLPTMLLQLLERSLSHTVHHVVTAVRALLEWSLSHTAHRVVTAVRVVLVSHFPPCCYSREGGPCLTLPTMLLQLLEWSLSHTAHPVRVVLRGKAHAEWKVVVSGDRRTVKDDQYFLDDRAIIWGKDKPEGNVPILPRGLHQFPFRFQLPESSLPCSFESKPGFIRYYIKVTVDIPYASPPQGMKYFTVIGPHIDCMDEQYLLVSRNTSRAVKLSPARNVSNLLEQVLFPTEHASVAASSKASLMLYTELPMTGSSGFKSHLSVLGEVFTKLQQLSQVQCDNSCHTNRVTPMFRVCTQKPMVGQDKRTTCCLCCEKGPVVLMTQLERSAYVCGESVKLRANIDNQGEEVVKLKVKLIQYVEYFIDRGVLGVNKELQHLILEYRGDAIRPNSRSKWDSAQSLVVPVMPPTLVGVCRLLQIYYVLKVNLEFEKSGDDLQMHFPITIATVPFRIPNSNQQPVVHYEVACEHVEGGLYIGPEFLLGQVYDGSNHQETRETVVLYRPVYVSVVKNTAYNCIVHLQDIVTSQIHGIFHLQDIVTSQIHCIVYLQGIMTSQIQLHRPPPGHSDVTDTLHRPPPGHNDGIMTSQIQLHRPPPGHSDVTETLHRPLSGHSDVTETLHRPPPGHSDVTETLHRPLPGHSDVTHSVIHLQDIVTSLKHCIVHLQDIATSHTASSNFRTY</sequence>
<reference evidence="5" key="1">
    <citation type="submission" date="2020-11" db="EMBL/GenBank/DDBJ databases">
        <authorList>
            <person name="Tran Van P."/>
        </authorList>
    </citation>
    <scope>NUCLEOTIDE SEQUENCE</scope>
</reference>
<protein>
    <recommendedName>
        <fullName evidence="4">Arrestin C-terminal-like domain-containing protein</fullName>
    </recommendedName>
</protein>
<dbReference type="SMART" id="SM01017">
    <property type="entry name" value="Arrestin_C"/>
    <property type="match status" value="1"/>
</dbReference>
<dbReference type="GO" id="GO:0005737">
    <property type="term" value="C:cytoplasm"/>
    <property type="evidence" value="ECO:0007669"/>
    <property type="project" value="TreeGrafter"/>
</dbReference>
<dbReference type="PANTHER" id="PTHR11188">
    <property type="entry name" value="ARRESTIN DOMAIN CONTAINING PROTEIN"/>
    <property type="match status" value="1"/>
</dbReference>
<evidence type="ECO:0000256" key="2">
    <source>
        <dbReference type="ARBA" id="ARBA00022606"/>
    </source>
</evidence>
<evidence type="ECO:0000259" key="4">
    <source>
        <dbReference type="SMART" id="SM01017"/>
    </source>
</evidence>
<dbReference type="GO" id="GO:0015031">
    <property type="term" value="P:protein transport"/>
    <property type="evidence" value="ECO:0007669"/>
    <property type="project" value="TreeGrafter"/>
</dbReference>
<dbReference type="Pfam" id="PF00339">
    <property type="entry name" value="Arrestin_N"/>
    <property type="match status" value="1"/>
</dbReference>
<feature type="chain" id="PRO_5030521129" description="Arrestin C-terminal-like domain-containing protein" evidence="3">
    <location>
        <begin position="25"/>
        <end position="780"/>
    </location>
</feature>
<keyword evidence="3" id="KW-0732">Signal</keyword>
<dbReference type="InterPro" id="IPR014756">
    <property type="entry name" value="Ig_E-set"/>
</dbReference>
<accession>A0A7R9PQP5</accession>
<dbReference type="AlphaFoldDB" id="A0A7R9PQP5"/>
<dbReference type="EMBL" id="OE843909">
    <property type="protein sequence ID" value="CAD7604225.1"/>
    <property type="molecule type" value="Genomic_DNA"/>
</dbReference>
<dbReference type="InterPro" id="IPR011022">
    <property type="entry name" value="Arrestin_C-like"/>
</dbReference>
<organism evidence="5">
    <name type="scientific">Timema genevievae</name>
    <name type="common">Walking stick</name>
    <dbReference type="NCBI Taxonomy" id="629358"/>
    <lineage>
        <taxon>Eukaryota</taxon>
        <taxon>Metazoa</taxon>
        <taxon>Ecdysozoa</taxon>
        <taxon>Arthropoda</taxon>
        <taxon>Hexapoda</taxon>
        <taxon>Insecta</taxon>
        <taxon>Pterygota</taxon>
        <taxon>Neoptera</taxon>
        <taxon>Polyneoptera</taxon>
        <taxon>Phasmatodea</taxon>
        <taxon>Timematodea</taxon>
        <taxon>Timematoidea</taxon>
        <taxon>Timematidae</taxon>
        <taxon>Timema</taxon>
    </lineage>
</organism>
<dbReference type="InterPro" id="IPR014752">
    <property type="entry name" value="Arrestin-like_C"/>
</dbReference>
<dbReference type="InterPro" id="IPR050357">
    <property type="entry name" value="Arrestin_domain-protein"/>
</dbReference>
<dbReference type="InterPro" id="IPR011021">
    <property type="entry name" value="Arrestin-like_N"/>
</dbReference>
<evidence type="ECO:0000256" key="1">
    <source>
        <dbReference type="ARBA" id="ARBA00005298"/>
    </source>
</evidence>
<name>A0A7R9PQP5_TIMGE</name>